<keyword evidence="2" id="KW-0597">Phosphoprotein</keyword>
<feature type="region of interest" description="Disordered" evidence="13">
    <location>
        <begin position="1"/>
        <end position="43"/>
    </location>
</feature>
<comment type="caution">
    <text evidence="14">The sequence shown here is derived from an EMBL/GenBank/DDBJ whole genome shotgun (WGS) entry which is preliminary data.</text>
</comment>
<keyword evidence="7" id="KW-0539">Nucleus</keyword>
<evidence type="ECO:0000256" key="1">
    <source>
        <dbReference type="ARBA" id="ARBA00004123"/>
    </source>
</evidence>
<dbReference type="GO" id="GO:0016787">
    <property type="term" value="F:hydrolase activity"/>
    <property type="evidence" value="ECO:0007669"/>
    <property type="project" value="UniProtKB-KW"/>
</dbReference>
<evidence type="ECO:0000256" key="4">
    <source>
        <dbReference type="ARBA" id="ARBA00022801"/>
    </source>
</evidence>
<feature type="region of interest" description="Disordered" evidence="13">
    <location>
        <begin position="159"/>
        <end position="185"/>
    </location>
</feature>
<comment type="subunit">
    <text evidence="9">Interacts with MLH1.</text>
</comment>
<evidence type="ECO:0000256" key="13">
    <source>
        <dbReference type="SAM" id="MobiDB-lite"/>
    </source>
</evidence>
<dbReference type="PANTHER" id="PTHR15074:SF0">
    <property type="entry name" value="METHYL-CPG-BINDING DOMAIN PROTEIN 4-LIKE PROTEIN"/>
    <property type="match status" value="1"/>
</dbReference>
<evidence type="ECO:0000256" key="8">
    <source>
        <dbReference type="ARBA" id="ARBA00055831"/>
    </source>
</evidence>
<evidence type="ECO:0000256" key="6">
    <source>
        <dbReference type="ARBA" id="ARBA00023204"/>
    </source>
</evidence>
<dbReference type="GO" id="GO:0003677">
    <property type="term" value="F:DNA binding"/>
    <property type="evidence" value="ECO:0007669"/>
    <property type="project" value="UniProtKB-KW"/>
</dbReference>
<name>A0AB34K7N2_PRYPA</name>
<evidence type="ECO:0000313" key="15">
    <source>
        <dbReference type="Proteomes" id="UP001515480"/>
    </source>
</evidence>
<proteinExistence type="predicted"/>
<reference evidence="14 15" key="1">
    <citation type="journal article" date="2024" name="Science">
        <title>Giant polyketide synthase enzymes in the biosynthesis of giant marine polyether toxins.</title>
        <authorList>
            <person name="Fallon T.R."/>
            <person name="Shende V.V."/>
            <person name="Wierzbicki I.H."/>
            <person name="Pendleton A.L."/>
            <person name="Watervoot N.F."/>
            <person name="Auber R.P."/>
            <person name="Gonzalez D.J."/>
            <person name="Wisecaver J.H."/>
            <person name="Moore B.S."/>
        </authorList>
    </citation>
    <scope>NUCLEOTIDE SEQUENCE [LARGE SCALE GENOMIC DNA]</scope>
    <source>
        <strain evidence="14 15">12B1</strain>
    </source>
</reference>
<evidence type="ECO:0000256" key="7">
    <source>
        <dbReference type="ARBA" id="ARBA00023242"/>
    </source>
</evidence>
<organism evidence="14 15">
    <name type="scientific">Prymnesium parvum</name>
    <name type="common">Toxic golden alga</name>
    <dbReference type="NCBI Taxonomy" id="97485"/>
    <lineage>
        <taxon>Eukaryota</taxon>
        <taxon>Haptista</taxon>
        <taxon>Haptophyta</taxon>
        <taxon>Prymnesiophyceae</taxon>
        <taxon>Prymnesiales</taxon>
        <taxon>Prymnesiaceae</taxon>
        <taxon>Prymnesium</taxon>
    </lineage>
</organism>
<accession>A0AB34K7N2</accession>
<evidence type="ECO:0000256" key="11">
    <source>
        <dbReference type="ARBA" id="ARBA00076709"/>
    </source>
</evidence>
<dbReference type="GO" id="GO:0006281">
    <property type="term" value="P:DNA repair"/>
    <property type="evidence" value="ECO:0007669"/>
    <property type="project" value="UniProtKB-KW"/>
</dbReference>
<evidence type="ECO:0000256" key="3">
    <source>
        <dbReference type="ARBA" id="ARBA00022763"/>
    </source>
</evidence>
<dbReference type="SUPFAM" id="SSF48150">
    <property type="entry name" value="DNA-glycosylase"/>
    <property type="match status" value="1"/>
</dbReference>
<keyword evidence="6" id="KW-0234">DNA repair</keyword>
<keyword evidence="4" id="KW-0378">Hydrolase</keyword>
<dbReference type="InterPro" id="IPR045138">
    <property type="entry name" value="MeCP2/MBD4"/>
</dbReference>
<comment type="function">
    <text evidence="8">Mismatch-specific DNA N-glycosylase involved in DNA repair. Has thymine glycosylase activity and is specific for G:T mismatches within methylated and unmethylated CpG sites. Can also remove uracil or 5-fluorouracil in G:U mismatches. Has no lyase activity. Was first identified as methyl-CpG-binding protein.</text>
</comment>
<keyword evidence="5" id="KW-0238">DNA-binding</keyword>
<keyword evidence="3" id="KW-0227">DNA damage</keyword>
<keyword evidence="15" id="KW-1185">Reference proteome</keyword>
<protein>
    <recommendedName>
        <fullName evidence="10">Methyl-CpG-binding domain protein 4</fullName>
    </recommendedName>
    <alternativeName>
        <fullName evidence="11">Methyl-CpG-binding protein MBD4</fullName>
    </alternativeName>
    <alternativeName>
        <fullName evidence="12">Mismatch-specific DNA N-glycosylase</fullName>
    </alternativeName>
</protein>
<evidence type="ECO:0000256" key="2">
    <source>
        <dbReference type="ARBA" id="ARBA00022553"/>
    </source>
</evidence>
<dbReference type="FunFam" id="1.10.340.30:FF:000051">
    <property type="entry name" value="Methyl-CpG-binding domain protein 4"/>
    <property type="match status" value="1"/>
</dbReference>
<dbReference type="PANTHER" id="PTHR15074">
    <property type="entry name" value="METHYL-CPG-BINDING PROTEIN"/>
    <property type="match status" value="1"/>
</dbReference>
<dbReference type="EMBL" id="JBGBPQ010000001">
    <property type="protein sequence ID" value="KAL1529298.1"/>
    <property type="molecule type" value="Genomic_DNA"/>
</dbReference>
<feature type="compositionally biased region" description="Low complexity" evidence="13">
    <location>
        <begin position="31"/>
        <end position="43"/>
    </location>
</feature>
<evidence type="ECO:0000256" key="10">
    <source>
        <dbReference type="ARBA" id="ARBA00069821"/>
    </source>
</evidence>
<gene>
    <name evidence="14" type="ORF">AB1Y20_000252</name>
</gene>
<comment type="subcellular location">
    <subcellularLocation>
        <location evidence="1">Nucleus</location>
    </subcellularLocation>
</comment>
<evidence type="ECO:0000256" key="9">
    <source>
        <dbReference type="ARBA" id="ARBA00062707"/>
    </source>
</evidence>
<dbReference type="Gene3D" id="1.10.340.30">
    <property type="entry name" value="Hypothetical protein, domain 2"/>
    <property type="match status" value="1"/>
</dbReference>
<evidence type="ECO:0000256" key="12">
    <source>
        <dbReference type="ARBA" id="ARBA00083330"/>
    </source>
</evidence>
<dbReference type="GO" id="GO:0005634">
    <property type="term" value="C:nucleus"/>
    <property type="evidence" value="ECO:0007669"/>
    <property type="project" value="UniProtKB-SubCell"/>
</dbReference>
<sequence length="333" mass="36786">MVASCEPRRETEADSREADGEGADGKEAARSTTAHSPSHAPSSSLAAFRAAMRLRDAHASATARLAATTVRARPAQEAARVLIELDRESRRALVTLRRRLRRRRATPRLEHTPPRLEHTPFLLEHTPPRLEHTPAASCALYAAHGCRHLPSRRATSRFFAATPPSGKRPRGADEGAAHPPDATPPAAMAWRAPRSPYGLLEEVLWHRPWALLLGCILLNQTSRAQVDPVLARLLARFPDAAHLAGASSEAAAMGEVEHILRPLGLQRLRAARVVCFSQEFLRGAWTKPEELPGVGKYGADAYRIFCCGEWKTTRPSDHALQWYCEWLQSTEED</sequence>
<evidence type="ECO:0000313" key="14">
    <source>
        <dbReference type="EMBL" id="KAL1529298.1"/>
    </source>
</evidence>
<evidence type="ECO:0000256" key="5">
    <source>
        <dbReference type="ARBA" id="ARBA00023125"/>
    </source>
</evidence>
<dbReference type="AlphaFoldDB" id="A0AB34K7N2"/>
<dbReference type="Proteomes" id="UP001515480">
    <property type="component" value="Unassembled WGS sequence"/>
</dbReference>
<feature type="compositionally biased region" description="Basic and acidic residues" evidence="13">
    <location>
        <begin position="1"/>
        <end position="29"/>
    </location>
</feature>
<dbReference type="InterPro" id="IPR011257">
    <property type="entry name" value="DNA_glycosylase"/>
</dbReference>